<evidence type="ECO:0000256" key="2">
    <source>
        <dbReference type="SAM" id="MobiDB-lite"/>
    </source>
</evidence>
<dbReference type="GO" id="GO:0003723">
    <property type="term" value="F:RNA binding"/>
    <property type="evidence" value="ECO:0007669"/>
    <property type="project" value="UniProtKB-UniRule"/>
</dbReference>
<dbReference type="OMA" id="SEELMWE"/>
<dbReference type="Gene3D" id="3.30.70.330">
    <property type="match status" value="1"/>
</dbReference>
<reference evidence="4 5" key="1">
    <citation type="journal article" date="2018" name="Nat. Genet.">
        <title>The Rosa genome provides new insights in the design of modern roses.</title>
        <authorList>
            <person name="Bendahmane M."/>
        </authorList>
    </citation>
    <scope>NUCLEOTIDE SEQUENCE [LARGE SCALE GENOMIC DNA]</scope>
    <source>
        <strain evidence="5">cv. Old Blush</strain>
    </source>
</reference>
<dbReference type="GO" id="GO:0071011">
    <property type="term" value="C:precatalytic spliceosome"/>
    <property type="evidence" value="ECO:0007669"/>
    <property type="project" value="TreeGrafter"/>
</dbReference>
<dbReference type="GO" id="GO:0048026">
    <property type="term" value="P:positive regulation of mRNA splicing, via spliceosome"/>
    <property type="evidence" value="ECO:0007669"/>
    <property type="project" value="TreeGrafter"/>
</dbReference>
<protein>
    <submittedName>
        <fullName evidence="4">Putative nucleotide-binding alpha-beta plait domain-containing protein</fullName>
    </submittedName>
</protein>
<sequence>MKTRIAPGVGANLLGQHSAERNQDATADVNNLDPQVSEELMWELFVQADHVVNVYVPKDRVTNLHQGYGFVEFRSEEDADYISSQGA</sequence>
<comment type="caution">
    <text evidence="4">The sequence shown here is derived from an EMBL/GenBank/DDBJ whole genome shotgun (WGS) entry which is preliminary data.</text>
</comment>
<name>A0A2P6QHV7_ROSCH</name>
<dbReference type="AlphaFoldDB" id="A0A2P6QHV7"/>
<dbReference type="InterPro" id="IPR035979">
    <property type="entry name" value="RBD_domain_sf"/>
</dbReference>
<dbReference type="Pfam" id="PF00076">
    <property type="entry name" value="RRM_1"/>
    <property type="match status" value="1"/>
</dbReference>
<gene>
    <name evidence="4" type="ORF">RchiOBHm_Chr5g0061171</name>
</gene>
<dbReference type="PROSITE" id="PS50102">
    <property type="entry name" value="RRM"/>
    <property type="match status" value="1"/>
</dbReference>
<dbReference type="SUPFAM" id="SSF54928">
    <property type="entry name" value="RNA-binding domain, RBD"/>
    <property type="match status" value="1"/>
</dbReference>
<dbReference type="InterPro" id="IPR000504">
    <property type="entry name" value="RRM_dom"/>
</dbReference>
<feature type="domain" description="RRM" evidence="3">
    <location>
        <begin position="25"/>
        <end position="87"/>
    </location>
</feature>
<evidence type="ECO:0000256" key="1">
    <source>
        <dbReference type="PROSITE-ProRule" id="PRU00176"/>
    </source>
</evidence>
<dbReference type="InterPro" id="IPR012677">
    <property type="entry name" value="Nucleotide-bd_a/b_plait_sf"/>
</dbReference>
<evidence type="ECO:0000259" key="3">
    <source>
        <dbReference type="PROSITE" id="PS50102"/>
    </source>
</evidence>
<dbReference type="GO" id="GO:0005730">
    <property type="term" value="C:nucleolus"/>
    <property type="evidence" value="ECO:0007669"/>
    <property type="project" value="TreeGrafter"/>
</dbReference>
<keyword evidence="5" id="KW-1185">Reference proteome</keyword>
<organism evidence="4 5">
    <name type="scientific">Rosa chinensis</name>
    <name type="common">China rose</name>
    <dbReference type="NCBI Taxonomy" id="74649"/>
    <lineage>
        <taxon>Eukaryota</taxon>
        <taxon>Viridiplantae</taxon>
        <taxon>Streptophyta</taxon>
        <taxon>Embryophyta</taxon>
        <taxon>Tracheophyta</taxon>
        <taxon>Spermatophyta</taxon>
        <taxon>Magnoliopsida</taxon>
        <taxon>eudicotyledons</taxon>
        <taxon>Gunneridae</taxon>
        <taxon>Pentapetalae</taxon>
        <taxon>rosids</taxon>
        <taxon>fabids</taxon>
        <taxon>Rosales</taxon>
        <taxon>Rosaceae</taxon>
        <taxon>Rosoideae</taxon>
        <taxon>Rosoideae incertae sedis</taxon>
        <taxon>Rosa</taxon>
    </lineage>
</organism>
<feature type="region of interest" description="Disordered" evidence="2">
    <location>
        <begin position="1"/>
        <end position="27"/>
    </location>
</feature>
<dbReference type="Proteomes" id="UP000238479">
    <property type="component" value="Chromosome 5"/>
</dbReference>
<dbReference type="Gramene" id="PRQ33756">
    <property type="protein sequence ID" value="PRQ33756"/>
    <property type="gene ID" value="RchiOBHm_Chr5g0061171"/>
</dbReference>
<accession>A0A2P6QHV7</accession>
<dbReference type="EMBL" id="PDCK01000043">
    <property type="protein sequence ID" value="PRQ33756.1"/>
    <property type="molecule type" value="Genomic_DNA"/>
</dbReference>
<keyword evidence="1" id="KW-0694">RNA-binding</keyword>
<dbReference type="STRING" id="74649.A0A2P6QHV7"/>
<evidence type="ECO:0000313" key="4">
    <source>
        <dbReference type="EMBL" id="PRQ33756.1"/>
    </source>
</evidence>
<proteinExistence type="predicted"/>
<evidence type="ECO:0000313" key="5">
    <source>
        <dbReference type="Proteomes" id="UP000238479"/>
    </source>
</evidence>
<dbReference type="PANTHER" id="PTHR48030:SF3">
    <property type="entry name" value="SPLICING FACTOR 3B SUBUNIT 4"/>
    <property type="match status" value="1"/>
</dbReference>
<dbReference type="PANTHER" id="PTHR48030">
    <property type="entry name" value="SPLICING FACTOR 3B SUBUNIT 4"/>
    <property type="match status" value="1"/>
</dbReference>
<dbReference type="InterPro" id="IPR052084">
    <property type="entry name" value="SF3B4_spliceosome_assoc"/>
</dbReference>